<keyword evidence="1" id="KW-0472">Membrane</keyword>
<evidence type="ECO:0000256" key="1">
    <source>
        <dbReference type="SAM" id="Phobius"/>
    </source>
</evidence>
<evidence type="ECO:0000313" key="3">
    <source>
        <dbReference type="Proteomes" id="UP000233556"/>
    </source>
</evidence>
<keyword evidence="1" id="KW-0812">Transmembrane</keyword>
<dbReference type="AlphaFoldDB" id="A0A2I0SZ70"/>
<dbReference type="Proteomes" id="UP000233556">
    <property type="component" value="Unassembled WGS sequence"/>
</dbReference>
<keyword evidence="3" id="KW-1185">Reference proteome</keyword>
<dbReference type="Gene3D" id="3.60.15.10">
    <property type="entry name" value="Ribonuclease Z/Hydroxyacylglutathione hydrolase-like"/>
    <property type="match status" value="1"/>
</dbReference>
<reference evidence="3" key="2">
    <citation type="submission" date="2017-12" db="EMBL/GenBank/DDBJ databases">
        <title>Genome sequence of the Bar-tailed Godwit (Limosa lapponica baueri).</title>
        <authorList>
            <person name="Lima N.C.B."/>
            <person name="Parody-Merino A.M."/>
            <person name="Battley P.F."/>
            <person name="Fidler A.E."/>
            <person name="Prosdocimi F."/>
        </authorList>
    </citation>
    <scope>NUCLEOTIDE SEQUENCE [LARGE SCALE GENOMIC DNA]</scope>
</reference>
<dbReference type="GO" id="GO:0042781">
    <property type="term" value="F:3'-tRNA processing endoribonuclease activity"/>
    <property type="evidence" value="ECO:0007669"/>
    <property type="project" value="TreeGrafter"/>
</dbReference>
<reference evidence="3" key="1">
    <citation type="submission" date="2017-11" db="EMBL/GenBank/DDBJ databases">
        <authorList>
            <person name="Lima N.C."/>
            <person name="Parody-Merino A.M."/>
            <person name="Battley P.F."/>
            <person name="Fidler A.E."/>
            <person name="Prosdocimi F."/>
        </authorList>
    </citation>
    <scope>NUCLEOTIDE SEQUENCE [LARGE SCALE GENOMIC DNA]</scope>
</reference>
<gene>
    <name evidence="2" type="ORF">llap_22840</name>
</gene>
<dbReference type="PANTHER" id="PTHR46018">
    <property type="entry name" value="ZINC PHOSPHODIESTERASE ELAC PROTEIN 1"/>
    <property type="match status" value="1"/>
</dbReference>
<dbReference type="InterPro" id="IPR036866">
    <property type="entry name" value="RibonucZ/Hydroxyglut_hydro"/>
</dbReference>
<feature type="transmembrane region" description="Helical" evidence="1">
    <location>
        <begin position="164"/>
        <end position="184"/>
    </location>
</feature>
<protein>
    <submittedName>
        <fullName evidence="2">Zinc phosphodiesterase elac protein 1</fullName>
    </submittedName>
</protein>
<dbReference type="EMBL" id="KZ535304">
    <property type="protein sequence ID" value="PKU26856.1"/>
    <property type="molecule type" value="Genomic_DNA"/>
</dbReference>
<dbReference type="OrthoDB" id="527344at2759"/>
<sequence>MSGQITKIFITHLHGDHFFGLPGLLCTISLQSSPDSNKPPVDIYGPLGLQNFIWRSMELSHSQLLFPYTVHELVPTRDQCPAEEFKEFSYLDGGEVSPQGAQGRILHLDPVENSYLLVEDEQLVLKAFRLFHRIPSFGFVLEEKPRTGKLNVQKLKDLGNYFDLFFFFLISFLMPKSMCSSWVVTPIFSKCKKMAFTDN</sequence>
<evidence type="ECO:0000313" key="2">
    <source>
        <dbReference type="EMBL" id="PKU26856.1"/>
    </source>
</evidence>
<proteinExistence type="predicted"/>
<dbReference type="GO" id="GO:0005634">
    <property type="term" value="C:nucleus"/>
    <property type="evidence" value="ECO:0007669"/>
    <property type="project" value="TreeGrafter"/>
</dbReference>
<dbReference type="SUPFAM" id="SSF56281">
    <property type="entry name" value="Metallo-hydrolase/oxidoreductase"/>
    <property type="match status" value="1"/>
</dbReference>
<organism evidence="2 3">
    <name type="scientific">Limosa lapponica baueri</name>
    <dbReference type="NCBI Taxonomy" id="1758121"/>
    <lineage>
        <taxon>Eukaryota</taxon>
        <taxon>Metazoa</taxon>
        <taxon>Chordata</taxon>
        <taxon>Craniata</taxon>
        <taxon>Vertebrata</taxon>
        <taxon>Euteleostomi</taxon>
        <taxon>Archelosauria</taxon>
        <taxon>Archosauria</taxon>
        <taxon>Dinosauria</taxon>
        <taxon>Saurischia</taxon>
        <taxon>Theropoda</taxon>
        <taxon>Coelurosauria</taxon>
        <taxon>Aves</taxon>
        <taxon>Neognathae</taxon>
        <taxon>Neoaves</taxon>
        <taxon>Charadriiformes</taxon>
        <taxon>Scolopacidae</taxon>
        <taxon>Limosa</taxon>
    </lineage>
</organism>
<keyword evidence="1" id="KW-1133">Transmembrane helix</keyword>
<dbReference type="PANTHER" id="PTHR46018:SF2">
    <property type="entry name" value="ZINC PHOSPHODIESTERASE ELAC PROTEIN 1"/>
    <property type="match status" value="1"/>
</dbReference>
<name>A0A2I0SZ70_LIMLA</name>
<accession>A0A2I0SZ70</accession>